<dbReference type="EMBL" id="KL363222">
    <property type="protein sequence ID" value="KFD52930.1"/>
    <property type="molecule type" value="Genomic_DNA"/>
</dbReference>
<keyword evidence="4" id="KW-1185">Reference proteome</keyword>
<protein>
    <submittedName>
        <fullName evidence="2">Uncharacterized protein</fullName>
    </submittedName>
</protein>
<accession>A0A085M6T4</accession>
<evidence type="ECO:0000313" key="2">
    <source>
        <dbReference type="EMBL" id="KFD52930.1"/>
    </source>
</evidence>
<proteinExistence type="predicted"/>
<feature type="region of interest" description="Disordered" evidence="1">
    <location>
        <begin position="189"/>
        <end position="216"/>
    </location>
</feature>
<evidence type="ECO:0000256" key="1">
    <source>
        <dbReference type="SAM" id="MobiDB-lite"/>
    </source>
</evidence>
<sequence length="216" mass="25109">MSRKVHDGRSFSFNSKRTGICQILYDRLKTHMSCPVSYKAVRHIWQRHGCYENALKEMKRNRRRKMPSYYYNSRVLYKAVTRTYVNPNWIRTEPNGWRSRRSSSSTSSPALASCERRRHLARSFYFKSFRRSIGMTGIGYCRDRKNDNTPCSCSAVLVDGRSGLVTSYPMKENDAEMAGKGPCKFYNTEKEDLPDFSEYDEDDYSTSHSTSDDGDV</sequence>
<dbReference type="Proteomes" id="UP000030758">
    <property type="component" value="Unassembled WGS sequence"/>
</dbReference>
<dbReference type="AlphaFoldDB" id="A0A085M6T4"/>
<evidence type="ECO:0000313" key="3">
    <source>
        <dbReference type="EMBL" id="KFD63749.1"/>
    </source>
</evidence>
<gene>
    <name evidence="2" type="ORF">M513_06240</name>
    <name evidence="3" type="ORF">M514_06240</name>
</gene>
<organism evidence="2 4">
    <name type="scientific">Trichuris suis</name>
    <name type="common">pig whipworm</name>
    <dbReference type="NCBI Taxonomy" id="68888"/>
    <lineage>
        <taxon>Eukaryota</taxon>
        <taxon>Metazoa</taxon>
        <taxon>Ecdysozoa</taxon>
        <taxon>Nematoda</taxon>
        <taxon>Enoplea</taxon>
        <taxon>Dorylaimia</taxon>
        <taxon>Trichinellida</taxon>
        <taxon>Trichuridae</taxon>
        <taxon>Trichuris</taxon>
    </lineage>
</organism>
<feature type="compositionally biased region" description="Acidic residues" evidence="1">
    <location>
        <begin position="194"/>
        <end position="204"/>
    </location>
</feature>
<reference evidence="2 4" key="1">
    <citation type="journal article" date="2014" name="Nat. Genet.">
        <title>Genome and transcriptome of the porcine whipworm Trichuris suis.</title>
        <authorList>
            <person name="Jex A.R."/>
            <person name="Nejsum P."/>
            <person name="Schwarz E.M."/>
            <person name="Hu L."/>
            <person name="Young N.D."/>
            <person name="Hall R.S."/>
            <person name="Korhonen P.K."/>
            <person name="Liao S."/>
            <person name="Thamsborg S."/>
            <person name="Xia J."/>
            <person name="Xu P."/>
            <person name="Wang S."/>
            <person name="Scheerlinck J.P."/>
            <person name="Hofmann A."/>
            <person name="Sternberg P.W."/>
            <person name="Wang J."/>
            <person name="Gasser R.B."/>
        </authorList>
    </citation>
    <scope>NUCLEOTIDE SEQUENCE [LARGE SCALE GENOMIC DNA]</scope>
    <source>
        <strain evidence="3">DCEP-RM93F</strain>
        <strain evidence="2">DCEP-RM93M</strain>
    </source>
</reference>
<dbReference type="Proteomes" id="UP000030764">
    <property type="component" value="Unassembled WGS sequence"/>
</dbReference>
<dbReference type="EMBL" id="KL367567">
    <property type="protein sequence ID" value="KFD63749.1"/>
    <property type="molecule type" value="Genomic_DNA"/>
</dbReference>
<name>A0A085M6T4_9BILA</name>
<evidence type="ECO:0000313" key="4">
    <source>
        <dbReference type="Proteomes" id="UP000030764"/>
    </source>
</evidence>